<evidence type="ECO:0000256" key="4">
    <source>
        <dbReference type="ARBA" id="ARBA00022606"/>
    </source>
</evidence>
<keyword evidence="8 13" id="KW-0472">Membrane</keyword>
<dbReference type="GO" id="GO:0005737">
    <property type="term" value="C:cytoplasm"/>
    <property type="evidence" value="ECO:0007669"/>
    <property type="project" value="TreeGrafter"/>
</dbReference>
<evidence type="ECO:0000313" key="14">
    <source>
        <dbReference type="EMBL" id="QJX74387.1"/>
    </source>
</evidence>
<sequence>MQLPVGLAAGGGGVFFLAVVAGWYGMPKLIHSQIANGLALKKGSDIRQMWSNFSDPIDFRVYILNLTNPEAVHRGEKPVVQEIGPYFYEEYKQKVKLRDHKEDDTVSYNQKVTWLFNQAKSGPGLTGDEMITMPHPLLLGLLLTLERDKPGMLALVNKAIPPLFRKPESIFVTAPARNFLFDGIVINCTVTDFSAKALCTGLKKEAKELKREGDNFFFSFFGHKNGTVDNNRLRVKRGIENIDDLGRVVAFNGENKLATWRGDPCNDLRGTDSTIFPPFRDAKEPIVAFGADLCLSLGAAWERSAEYMGVPGNRYTGEMPDMKGNPEHHCYCPTEDTCLEKGALDLSPCAGAPVIATLPHFYLSSETYLRTVTGLNPTKENHELFMVFETTTGSPMEARKRLQFNMFLHKINKIDLLANVPYALMPLLWVEEGLALEEKYVSTLRMLFRMQGIMSGVKWTMMVMGMGMGGAGGYLYFKRRKELVVGPAEPKKVAAGHGDAPGHPIRLESSHSRY</sequence>
<dbReference type="GO" id="GO:0005044">
    <property type="term" value="F:scavenger receptor activity"/>
    <property type="evidence" value="ECO:0007669"/>
    <property type="project" value="TreeGrafter"/>
</dbReference>
<feature type="region of interest" description="Disordered" evidence="12">
    <location>
        <begin position="492"/>
        <end position="514"/>
    </location>
</feature>
<accession>A0A6M6DIS0</accession>
<evidence type="ECO:0000256" key="3">
    <source>
        <dbReference type="ARBA" id="ARBA00022475"/>
    </source>
</evidence>
<dbReference type="PANTHER" id="PTHR11923">
    <property type="entry name" value="SCAVENGER RECEPTOR CLASS B TYPE-1 SR-B1"/>
    <property type="match status" value="1"/>
</dbReference>
<dbReference type="GO" id="GO:0005886">
    <property type="term" value="C:plasma membrane"/>
    <property type="evidence" value="ECO:0007669"/>
    <property type="project" value="UniProtKB-SubCell"/>
</dbReference>
<dbReference type="AlphaFoldDB" id="A0A6M6DIS0"/>
<proteinExistence type="evidence at transcript level"/>
<name>A0A6M6DIS0_CERKI</name>
<comment type="subcellular location">
    <subcellularLocation>
        <location evidence="1">Cell membrane</location>
        <topology evidence="1">Multi-pass membrane protein</topology>
    </subcellularLocation>
</comment>
<evidence type="ECO:0000256" key="13">
    <source>
        <dbReference type="SAM" id="Phobius"/>
    </source>
</evidence>
<keyword evidence="3" id="KW-1003">Cell membrane</keyword>
<evidence type="ECO:0000256" key="10">
    <source>
        <dbReference type="ARBA" id="ARBA00023170"/>
    </source>
</evidence>
<keyword evidence="11" id="KW-0325">Glycoprotein</keyword>
<keyword evidence="5 13" id="KW-0812">Transmembrane</keyword>
<keyword evidence="6" id="KW-0552">Olfaction</keyword>
<dbReference type="GO" id="GO:0007608">
    <property type="term" value="P:sensory perception of smell"/>
    <property type="evidence" value="ECO:0007669"/>
    <property type="project" value="UniProtKB-KW"/>
</dbReference>
<evidence type="ECO:0000256" key="5">
    <source>
        <dbReference type="ARBA" id="ARBA00022692"/>
    </source>
</evidence>
<evidence type="ECO:0000256" key="9">
    <source>
        <dbReference type="ARBA" id="ARBA00023157"/>
    </source>
</evidence>
<evidence type="ECO:0000256" key="11">
    <source>
        <dbReference type="ARBA" id="ARBA00023180"/>
    </source>
</evidence>
<keyword evidence="9" id="KW-1015">Disulfide bond</keyword>
<feature type="compositionally biased region" description="Basic and acidic residues" evidence="12">
    <location>
        <begin position="505"/>
        <end position="514"/>
    </location>
</feature>
<dbReference type="PANTHER" id="PTHR11923:SF69">
    <property type="entry name" value="SENSORY NEURON MEMBRANE PROTEIN 1"/>
    <property type="match status" value="1"/>
</dbReference>
<dbReference type="Pfam" id="PF01130">
    <property type="entry name" value="CD36"/>
    <property type="match status" value="1"/>
</dbReference>
<protein>
    <submittedName>
        <fullName evidence="14">Neuron membrane protein 1</fullName>
    </submittedName>
</protein>
<feature type="transmembrane region" description="Helical" evidence="13">
    <location>
        <begin position="6"/>
        <end position="26"/>
    </location>
</feature>
<dbReference type="PRINTS" id="PR01609">
    <property type="entry name" value="CD36FAMILY"/>
</dbReference>
<comment type="similarity">
    <text evidence="2">Belongs to the CD36 family.</text>
</comment>
<evidence type="ECO:0000256" key="1">
    <source>
        <dbReference type="ARBA" id="ARBA00004651"/>
    </source>
</evidence>
<evidence type="ECO:0000256" key="12">
    <source>
        <dbReference type="SAM" id="MobiDB-lite"/>
    </source>
</evidence>
<reference evidence="14" key="1">
    <citation type="submission" date="2020-01" db="EMBL/GenBank/DDBJ databases">
        <title>Identification and Expression Profiles Analysis of Chemosensory Genes from the Antennal Transcriptome of Ceracris kiangsu Tsai (Orthoptera: Acrididae).</title>
        <authorList>
            <person name="Li R."/>
            <person name="Jiang G.-f."/>
        </authorList>
    </citation>
    <scope>NUCLEOTIDE SEQUENCE</scope>
</reference>
<keyword evidence="7 13" id="KW-1133">Transmembrane helix</keyword>
<dbReference type="EMBL" id="MT072659">
    <property type="protein sequence ID" value="QJX74387.1"/>
    <property type="molecule type" value="mRNA"/>
</dbReference>
<organism evidence="14">
    <name type="scientific">Ceracris kiangsu</name>
    <name type="common">Yellow-spined bamboo locust</name>
    <name type="synonym">Rammeacris kiangsu</name>
    <dbReference type="NCBI Taxonomy" id="227354"/>
    <lineage>
        <taxon>Eukaryota</taxon>
        <taxon>Metazoa</taxon>
        <taxon>Ecdysozoa</taxon>
        <taxon>Arthropoda</taxon>
        <taxon>Hexapoda</taxon>
        <taxon>Insecta</taxon>
        <taxon>Pterygota</taxon>
        <taxon>Neoptera</taxon>
        <taxon>Polyneoptera</taxon>
        <taxon>Orthoptera</taxon>
        <taxon>Caelifera</taxon>
        <taxon>Acrididea</taxon>
        <taxon>Acridomorpha</taxon>
        <taxon>Acridoidea</taxon>
        <taxon>Acrididae</taxon>
        <taxon>Gomphocerinae</taxon>
        <taxon>Ceracris</taxon>
    </lineage>
</organism>
<evidence type="ECO:0000256" key="2">
    <source>
        <dbReference type="ARBA" id="ARBA00010532"/>
    </source>
</evidence>
<feature type="transmembrane region" description="Helical" evidence="13">
    <location>
        <begin position="456"/>
        <end position="477"/>
    </location>
</feature>
<keyword evidence="4" id="KW-0716">Sensory transduction</keyword>
<dbReference type="InterPro" id="IPR002159">
    <property type="entry name" value="CD36_fam"/>
</dbReference>
<evidence type="ECO:0000256" key="8">
    <source>
        <dbReference type="ARBA" id="ARBA00023136"/>
    </source>
</evidence>
<evidence type="ECO:0000256" key="7">
    <source>
        <dbReference type="ARBA" id="ARBA00022989"/>
    </source>
</evidence>
<evidence type="ECO:0000256" key="6">
    <source>
        <dbReference type="ARBA" id="ARBA00022725"/>
    </source>
</evidence>
<keyword evidence="10" id="KW-0675">Receptor</keyword>